<keyword evidence="2" id="KW-1185">Reference proteome</keyword>
<reference evidence="1 2" key="1">
    <citation type="journal article" date="2023" name="Science">
        <title>Complex scaffold remodeling in plant triterpene biosynthesis.</title>
        <authorList>
            <person name="De La Pena R."/>
            <person name="Hodgson H."/>
            <person name="Liu J.C."/>
            <person name="Stephenson M.J."/>
            <person name="Martin A.C."/>
            <person name="Owen C."/>
            <person name="Harkess A."/>
            <person name="Leebens-Mack J."/>
            <person name="Jimenez L.E."/>
            <person name="Osbourn A."/>
            <person name="Sattely E.S."/>
        </authorList>
    </citation>
    <scope>NUCLEOTIDE SEQUENCE [LARGE SCALE GENOMIC DNA]</scope>
    <source>
        <strain evidence="2">cv. JPN11</strain>
        <tissue evidence="1">Leaf</tissue>
    </source>
</reference>
<comment type="caution">
    <text evidence="1">The sequence shown here is derived from an EMBL/GenBank/DDBJ whole genome shotgun (WGS) entry which is preliminary data.</text>
</comment>
<dbReference type="EMBL" id="CM051399">
    <property type="protein sequence ID" value="KAJ4715940.1"/>
    <property type="molecule type" value="Genomic_DNA"/>
</dbReference>
<organism evidence="1 2">
    <name type="scientific">Melia azedarach</name>
    <name type="common">Chinaberry tree</name>
    <dbReference type="NCBI Taxonomy" id="155640"/>
    <lineage>
        <taxon>Eukaryota</taxon>
        <taxon>Viridiplantae</taxon>
        <taxon>Streptophyta</taxon>
        <taxon>Embryophyta</taxon>
        <taxon>Tracheophyta</taxon>
        <taxon>Spermatophyta</taxon>
        <taxon>Magnoliopsida</taxon>
        <taxon>eudicotyledons</taxon>
        <taxon>Gunneridae</taxon>
        <taxon>Pentapetalae</taxon>
        <taxon>rosids</taxon>
        <taxon>malvids</taxon>
        <taxon>Sapindales</taxon>
        <taxon>Meliaceae</taxon>
        <taxon>Melia</taxon>
    </lineage>
</organism>
<accession>A0ACC1XXD6</accession>
<sequence>MRLDLCVHAITLTERERGSEEEMASEEEVKVIEVLSDDEPEDPEPLILKRRSGNHTRSAICARQDGAPEEAATKRARSTSTCGGRELDNGNNATEIVTQKNMMDIYHNFVHEPFQEEFSVADIHPDSTQLELVSTDNGEVKVLLIFNNTKYYTKIPSLDAVLEAVEDKFHKERGIINPEFSVKKLVKELCECVLQMNTDSCSEPRLLPISEISKKSDAKFHTNGKYLHQIHSNSHPIYLDLPDDSYEIQNVMKNPTFVEDITRGEERQPISMVNENGVLELPKFFYISKNVVYNTAYVNFSLARISDHNFCSNCSGDCLSAPANCACTAETRGDFAYTAAGLVEEKFLNECIAMSRRKESKDHLFYCENCPLENSLGKSSKQQKRKRTVKPCKGHLMRKFIKECWAKCGCSRNCGNRVVQRGITVKLQVFQTPQGKGWGLRTLQELEKGTFVCEYVGEIVTNEELHERNEESAGEEHTYPVLLDADWAAERHLKDEEALCLDATKFGNVARFINHRCYDANLVEIPVEVETPDHHYYHLGFFTTRKVEVNEELNWDYGIDFDDETHPIKAFKCKCGSYFCRMKN</sequence>
<evidence type="ECO:0000313" key="2">
    <source>
        <dbReference type="Proteomes" id="UP001164539"/>
    </source>
</evidence>
<protein>
    <submittedName>
        <fullName evidence="1">Histone-lysine N-methyltransferase</fullName>
    </submittedName>
</protein>
<dbReference type="Proteomes" id="UP001164539">
    <property type="component" value="Chromosome 6"/>
</dbReference>
<proteinExistence type="predicted"/>
<gene>
    <name evidence="1" type="ORF">OWV82_011026</name>
</gene>
<evidence type="ECO:0000313" key="1">
    <source>
        <dbReference type="EMBL" id="KAJ4715940.1"/>
    </source>
</evidence>
<name>A0ACC1XXD6_MELAZ</name>